<dbReference type="Proteomes" id="UP001466331">
    <property type="component" value="Unassembled WGS sequence"/>
</dbReference>
<dbReference type="RefSeq" id="WP_420069821.1">
    <property type="nucleotide sequence ID" value="NZ_JBCHKQ010000003.1"/>
</dbReference>
<comment type="caution">
    <text evidence="2">The sequence shown here is derived from an EMBL/GenBank/DDBJ whole genome shotgun (WGS) entry which is preliminary data.</text>
</comment>
<dbReference type="Pfam" id="PF01882">
    <property type="entry name" value="DUF58"/>
    <property type="match status" value="1"/>
</dbReference>
<dbReference type="SUPFAM" id="SSF53300">
    <property type="entry name" value="vWA-like"/>
    <property type="match status" value="1"/>
</dbReference>
<evidence type="ECO:0000259" key="1">
    <source>
        <dbReference type="SMART" id="SM00327"/>
    </source>
</evidence>
<dbReference type="CDD" id="cd00198">
    <property type="entry name" value="vWFA"/>
    <property type="match status" value="1"/>
</dbReference>
<dbReference type="Gene3D" id="3.40.50.410">
    <property type="entry name" value="von Willebrand factor, type A domain"/>
    <property type="match status" value="1"/>
</dbReference>
<dbReference type="InterPro" id="IPR036465">
    <property type="entry name" value="vWFA_dom_sf"/>
</dbReference>
<dbReference type="InterPro" id="IPR002881">
    <property type="entry name" value="DUF58"/>
</dbReference>
<dbReference type="InterPro" id="IPR002035">
    <property type="entry name" value="VWF_A"/>
</dbReference>
<dbReference type="SMART" id="SM00327">
    <property type="entry name" value="VWA"/>
    <property type="match status" value="1"/>
</dbReference>
<gene>
    <name evidence="2" type="ORF">WKV44_07420</name>
</gene>
<feature type="domain" description="VWFA" evidence="1">
    <location>
        <begin position="76"/>
        <end position="241"/>
    </location>
</feature>
<protein>
    <submittedName>
        <fullName evidence="2">DUF58 domain-containing protein</fullName>
    </submittedName>
</protein>
<reference evidence="2 3" key="1">
    <citation type="submission" date="2024-03" db="EMBL/GenBank/DDBJ databases">
        <title>Ignisphaera cupida sp. nov., a hyperthermophilic hydrolytic archaeon from a hot spring of Kamchatka, and proposal of Ignisphaeraceae fam. nov.</title>
        <authorList>
            <person name="Podosokorskaya O.A."/>
            <person name="Elcheninov A.G."/>
            <person name="Maltseva A.I."/>
            <person name="Zayulina K.S."/>
            <person name="Novikov A."/>
            <person name="Merkel A.Y."/>
        </authorList>
    </citation>
    <scope>NUCLEOTIDE SEQUENCE [LARGE SCALE GENOMIC DNA]</scope>
    <source>
        <strain evidence="2 3">38H-sp</strain>
    </source>
</reference>
<sequence length="292" mass="33338">MDPYRLKARLKKLSLFSDIIIQGLYAGNYKSLFRGQGMDFQEVRDYVPGDDIRHIDWNVTSRFGTPHTKVFREEKELNLFLLVDSSLSMQSGTGIYTKSEMAEILFSIFSLAALENGDKVGALFFGESVHHSISPRKGKTHILALIKNFSQHGHGKKGSDISLALKTARELLKRRSMCILISDFRSHGFLSDLFLLKAHHDLMLVRVTDKTDYELPFSGLVKLQDPETGEKLLAHGASQYFKNSYTKEWENSSALLTEESRKNRIPLFEISTESDPVEEIKRFFSIRKGKRL</sequence>
<dbReference type="PANTHER" id="PTHR33608">
    <property type="entry name" value="BLL2464 PROTEIN"/>
    <property type="match status" value="1"/>
</dbReference>
<keyword evidence="3" id="KW-1185">Reference proteome</keyword>
<dbReference type="PANTHER" id="PTHR33608:SF6">
    <property type="entry name" value="BLL2464 PROTEIN"/>
    <property type="match status" value="1"/>
</dbReference>
<evidence type="ECO:0000313" key="3">
    <source>
        <dbReference type="Proteomes" id="UP001466331"/>
    </source>
</evidence>
<evidence type="ECO:0000313" key="2">
    <source>
        <dbReference type="EMBL" id="MEM5948371.1"/>
    </source>
</evidence>
<organism evidence="2 3">
    <name type="scientific">Rarispira pelagica</name>
    <dbReference type="NCBI Taxonomy" id="3141764"/>
    <lineage>
        <taxon>Bacteria</taxon>
        <taxon>Pseudomonadati</taxon>
        <taxon>Spirochaetota</taxon>
        <taxon>Spirochaetia</taxon>
        <taxon>Winmispirales</taxon>
        <taxon>Winmispiraceae</taxon>
        <taxon>Rarispira</taxon>
    </lineage>
</organism>
<dbReference type="EMBL" id="JBCHKQ010000003">
    <property type="protein sequence ID" value="MEM5948371.1"/>
    <property type="molecule type" value="Genomic_DNA"/>
</dbReference>
<name>A0ABU9UCH7_9SPIR</name>
<proteinExistence type="predicted"/>
<accession>A0ABU9UCH7</accession>